<evidence type="ECO:0000256" key="1">
    <source>
        <dbReference type="ARBA" id="ARBA00004138"/>
    </source>
</evidence>
<dbReference type="Gene3D" id="1.25.40.470">
    <property type="match status" value="2"/>
</dbReference>
<dbReference type="InterPro" id="IPR015943">
    <property type="entry name" value="WD40/YVTN_repeat-like_dom_sf"/>
</dbReference>
<dbReference type="PROSITE" id="PS50082">
    <property type="entry name" value="WD_REPEATS_2"/>
    <property type="match status" value="1"/>
</dbReference>
<feature type="domain" description="IFT140 second beta-propeller" evidence="10">
    <location>
        <begin position="428"/>
        <end position="771"/>
    </location>
</feature>
<feature type="domain" description="IFT140 first beta-propeller" evidence="9">
    <location>
        <begin position="2"/>
        <end position="419"/>
    </location>
</feature>
<evidence type="ECO:0000259" key="10">
    <source>
        <dbReference type="Pfam" id="PF23385"/>
    </source>
</evidence>
<dbReference type="Pfam" id="PF23385">
    <property type="entry name" value="Beta-prop_IFT140_2nd"/>
    <property type="match status" value="1"/>
</dbReference>
<feature type="domain" description="IF140 C-terminal TPR" evidence="11">
    <location>
        <begin position="1344"/>
        <end position="1467"/>
    </location>
</feature>
<evidence type="ECO:0000259" key="11">
    <source>
        <dbReference type="Pfam" id="PF24760"/>
    </source>
</evidence>
<keyword evidence="5" id="KW-0969">Cilium</keyword>
<keyword evidence="14" id="KW-1185">Reference proteome</keyword>
<feature type="repeat" description="WD" evidence="7">
    <location>
        <begin position="99"/>
        <end position="140"/>
    </location>
</feature>
<dbReference type="InterPro" id="IPR036322">
    <property type="entry name" value="WD40_repeat_dom_sf"/>
</dbReference>
<dbReference type="Pfam" id="PF24760">
    <property type="entry name" value="TPR_IF140_C"/>
    <property type="match status" value="1"/>
</dbReference>
<dbReference type="GO" id="GO:0035721">
    <property type="term" value="P:intraciliary retrograde transport"/>
    <property type="evidence" value="ECO:0007669"/>
    <property type="project" value="TreeGrafter"/>
</dbReference>
<dbReference type="GO" id="GO:0005930">
    <property type="term" value="C:axoneme"/>
    <property type="evidence" value="ECO:0007669"/>
    <property type="project" value="TreeGrafter"/>
</dbReference>
<dbReference type="SMART" id="SM00320">
    <property type="entry name" value="WD40"/>
    <property type="match status" value="4"/>
</dbReference>
<name>A0A813S4W1_9BILA</name>
<evidence type="ECO:0000256" key="7">
    <source>
        <dbReference type="PROSITE-ProRule" id="PRU00221"/>
    </source>
</evidence>
<keyword evidence="6" id="KW-0966">Cell projection</keyword>
<evidence type="ECO:0000256" key="3">
    <source>
        <dbReference type="ARBA" id="ARBA00022737"/>
    </source>
</evidence>
<dbReference type="InterPro" id="IPR056168">
    <property type="entry name" value="TPR_IF140/IFT172/WDR19"/>
</dbReference>
<gene>
    <name evidence="13" type="ORF">OXX778_LOCUS5925</name>
</gene>
<evidence type="ECO:0000259" key="9">
    <source>
        <dbReference type="Pfam" id="PF23383"/>
    </source>
</evidence>
<dbReference type="Gene3D" id="2.130.10.10">
    <property type="entry name" value="YVTN repeat-like/Quinoprotein amine dehydrogenase"/>
    <property type="match status" value="2"/>
</dbReference>
<dbReference type="SUPFAM" id="SSF50978">
    <property type="entry name" value="WD40 repeat-like"/>
    <property type="match status" value="1"/>
</dbReference>
<evidence type="ECO:0000256" key="2">
    <source>
        <dbReference type="ARBA" id="ARBA00022574"/>
    </source>
</evidence>
<dbReference type="InterPro" id="IPR056155">
    <property type="entry name" value="Beta-prop_IFT140_2nd"/>
</dbReference>
<dbReference type="InterPro" id="IPR001680">
    <property type="entry name" value="WD40_rpt"/>
</dbReference>
<dbReference type="InterPro" id="IPR056154">
    <property type="entry name" value="Beta-prop_IFT140_1st"/>
</dbReference>
<dbReference type="EMBL" id="CAJNOC010000673">
    <property type="protein sequence ID" value="CAF0790150.1"/>
    <property type="molecule type" value="Genomic_DNA"/>
</dbReference>
<evidence type="ECO:0000313" key="14">
    <source>
        <dbReference type="Proteomes" id="UP000663879"/>
    </source>
</evidence>
<evidence type="ECO:0000256" key="5">
    <source>
        <dbReference type="ARBA" id="ARBA00023069"/>
    </source>
</evidence>
<evidence type="ECO:0000256" key="8">
    <source>
        <dbReference type="SAM" id="MobiDB-lite"/>
    </source>
</evidence>
<keyword evidence="4" id="KW-0802">TPR repeat</keyword>
<accession>A0A813S4W1</accession>
<protein>
    <submittedName>
        <fullName evidence="13">Uncharacterized protein</fullName>
    </submittedName>
</protein>
<evidence type="ECO:0000313" key="13">
    <source>
        <dbReference type="EMBL" id="CAF0790150.1"/>
    </source>
</evidence>
<dbReference type="InterPro" id="IPR056156">
    <property type="entry name" value="TPR_IF140_C"/>
</dbReference>
<reference evidence="13" key="1">
    <citation type="submission" date="2021-02" db="EMBL/GenBank/DDBJ databases">
        <authorList>
            <person name="Nowell W R."/>
        </authorList>
    </citation>
    <scope>NUCLEOTIDE SEQUENCE</scope>
    <source>
        <strain evidence="13">Ploen Becks lab</strain>
    </source>
</reference>
<proteinExistence type="predicted"/>
<evidence type="ECO:0000259" key="12">
    <source>
        <dbReference type="Pfam" id="PF24762"/>
    </source>
</evidence>
<comment type="subcellular location">
    <subcellularLocation>
        <location evidence="1">Cell projection</location>
        <location evidence="1">Cilium</location>
    </subcellularLocation>
</comment>
<dbReference type="FunFam" id="1.25.40.470:FF:000028">
    <property type="entry name" value="Intraflagellar transport protein 140-like protein"/>
    <property type="match status" value="1"/>
</dbReference>
<dbReference type="Pfam" id="PF24762">
    <property type="entry name" value="TPR_IF140-IFT172"/>
    <property type="match status" value="1"/>
</dbReference>
<dbReference type="Proteomes" id="UP000663879">
    <property type="component" value="Unassembled WGS sequence"/>
</dbReference>
<evidence type="ECO:0000256" key="4">
    <source>
        <dbReference type="ARBA" id="ARBA00022803"/>
    </source>
</evidence>
<comment type="caution">
    <text evidence="13">The sequence shown here is derived from an EMBL/GenBank/DDBJ whole genome shotgun (WGS) entry which is preliminary data.</text>
</comment>
<organism evidence="13 14">
    <name type="scientific">Brachionus calyciflorus</name>
    <dbReference type="NCBI Taxonomy" id="104777"/>
    <lineage>
        <taxon>Eukaryota</taxon>
        <taxon>Metazoa</taxon>
        <taxon>Spiralia</taxon>
        <taxon>Gnathifera</taxon>
        <taxon>Rotifera</taxon>
        <taxon>Eurotatoria</taxon>
        <taxon>Monogononta</taxon>
        <taxon>Pseudotrocha</taxon>
        <taxon>Ploima</taxon>
        <taxon>Brachionidae</taxon>
        <taxon>Brachionus</taxon>
    </lineage>
</organism>
<dbReference type="PANTHER" id="PTHR15722:SF7">
    <property type="entry name" value="INTRAFLAGELLAR TRANSPORT PROTEIN 140 HOMOLOG"/>
    <property type="match status" value="1"/>
</dbReference>
<dbReference type="InterPro" id="IPR011990">
    <property type="entry name" value="TPR-like_helical_dom_sf"/>
</dbReference>
<feature type="region of interest" description="Disordered" evidence="8">
    <location>
        <begin position="1502"/>
        <end position="1531"/>
    </location>
</feature>
<sequence length="1531" mass="174466">MALYFDYRLQSPLSDPNYKLFEWHNTFPVLAIASYSRETTGQVHLHFEEGEHDEAAIIQRATSPVNLLWHPKKKILLTCWGDGEITSWNDNTKRLESFTGVHQNTVETICWSSNGTRLITGDTSGLVVVWKTDSNGKLVSPPISQFQINEKVTDIVCRPSSLSLKEKELHELAKAAIAGDEAALELFEYKSQSTGKANNKKSKMDTKNIFMGSAESLCFILSGDKGSVYYVNEQAKFFKLFQMESGIVKLMYNQEKAMLIALTDAQMLGQYIIKSETEAKNLLTVKINSKNHEFDFTWIGSSLLAYVSGESIIRILDIDKDENFTLSLSSQYGYSTNESIISVTYSAAKGIIAAGTDKGNVAMWKFMQNKINPDEPEASWQLLHAKPLQSTPIKKIKFGTNLNLICVNQESDAFILSEQKMSSDFRDGLAAVQLGPNILHLAFFKQHLIKEEKIDFQFKGIATAKNHIVVWNGKIVKVYELVVNLASNEKIIKEERGNFTCSAFNCAIFEQSIFTLEPSKVNVRTFQGTVKQVLQFTENEGDPFLATVNGTFLAVGTTQGVVKVYDLSRREAKSIGGSMNLKQKLPIFDTIKDLGISCDGNKVTMTVMKRNNDPDSNLYLWNLEKDSLGYFDFGKGFNDIDEDFLYNTDGQDERTAYEKSKLEIGKEICGRYPSVHHWEHYDPRLLVCEAYLLPNSVIDQAKKSQQNKNKLMASTNFSKDDQNKVVSSECMIVSMFFNVDKGLLVYDNYARGEIYSKLISIRIPYHFFVTKGRMVEGNDQNLEYIGYQVPRNESDKNDDPDSKIHQEFLFYSEFIAAKIMRDFIGMTKADNNTTDALLNFSYYLTIGDMDEAFKAIKLIKKESVWENMAQMCVKSHRVDVAKVCLGNMGNVKGIRLLREEIAKGADSDTQIAIIALNLGMIEEAEKLLINAKRYDLLNKLYQNMDLWAKAIDVANKNDRIHLRNTCYNYAKFCEERNDLAMAIDYFEKSDTHRVEVPRMFLERDDLVSLQKYTENSRDKELFRWWGHYFESLGNTENAFSCYKQAEDNLSLCRLHCTNENTKAAIELCNETNDVAACFHLALHFEKKGNFKEAINHFQRAGAISNAIRICKKNDMHDYLASLAFQGGPQDMLDAARYYETVPGKEDKAVILYHKAGHTTKAIDLAFRANKYAELSSITDGITEKSDPLLVRKVADFFMENEQFDKAVDLLAVTKKVDQALELLLKYNVPITEALAEKLTPTKPTNDHEMPGYYNTLELIGDAAFDQRLYTIAAKKYTEANNRSKAMKALMKSGDTQRVIFFANIQKQREIYIMAANYLQSLDWRKDPDVMKHIINFYTRAKSMESLASFYEACAQVEIDEFQDYDKAMSALAEAYKCLTRGNLEDSVRAEEIVNNLKFKLAVIRKFLEAKNKLNQNSEDGLKDLQQILQVENVNTAIRIGDVYSLLIEYNANRQRWKQAYGVLQEMRETIPESSIRFYVNPNLLAVIHRELGIEYKIPTSNDRNNFSSRKQAEEEDDDDIKDNVGYGTYDD</sequence>
<dbReference type="SUPFAM" id="SSF48452">
    <property type="entry name" value="TPR-like"/>
    <property type="match status" value="1"/>
</dbReference>
<dbReference type="GO" id="GO:0030991">
    <property type="term" value="C:intraciliary transport particle A"/>
    <property type="evidence" value="ECO:0007669"/>
    <property type="project" value="TreeGrafter"/>
</dbReference>
<evidence type="ECO:0000256" key="6">
    <source>
        <dbReference type="ARBA" id="ARBA00023273"/>
    </source>
</evidence>
<dbReference type="PANTHER" id="PTHR15722">
    <property type="entry name" value="IFT140/172-RELATED"/>
    <property type="match status" value="1"/>
</dbReference>
<keyword evidence="2 7" id="KW-0853">WD repeat</keyword>
<dbReference type="GO" id="GO:0036064">
    <property type="term" value="C:ciliary basal body"/>
    <property type="evidence" value="ECO:0007669"/>
    <property type="project" value="TreeGrafter"/>
</dbReference>
<dbReference type="Pfam" id="PF23383">
    <property type="entry name" value="Beta-prop_IFT140_1st"/>
    <property type="match status" value="1"/>
</dbReference>
<keyword evidence="3" id="KW-0677">Repeat</keyword>
<dbReference type="OrthoDB" id="10258787at2759"/>
<feature type="domain" description="IF140/IFT172/WDR19 TPR" evidence="12">
    <location>
        <begin position="847"/>
        <end position="1336"/>
    </location>
</feature>